<evidence type="ECO:0000313" key="3">
    <source>
        <dbReference type="EMBL" id="KAJ4975103.1"/>
    </source>
</evidence>
<sequence length="275" mass="31361">MNLEEQISARGPRAIRGDTPTERHQTFASKSDEELAEKNPLCFINLINPVLDCMGRFQTFKSNIHSVQMKRDKAVRSYKSQVTEFTSMSKELQAMKEQAAARKQKAEDAILVRAFLEEEKSILEKSKEESDKRAIEADQRAAESKRKAVKVKKKTLDDFRHELTAPTFWKDIHLLCNYVRKNAGDDFDFSKFEFDVDASPNSKEVGSATDQQIEDTLIELEGKVTANKVVGQAVIDKAVGTKELEKTSSPLWYKKSREIPITPLKDFMDTKVEQH</sequence>
<dbReference type="AlphaFoldDB" id="A0A9Q0QWZ1"/>
<organism evidence="3 4">
    <name type="scientific">Protea cynaroides</name>
    <dbReference type="NCBI Taxonomy" id="273540"/>
    <lineage>
        <taxon>Eukaryota</taxon>
        <taxon>Viridiplantae</taxon>
        <taxon>Streptophyta</taxon>
        <taxon>Embryophyta</taxon>
        <taxon>Tracheophyta</taxon>
        <taxon>Spermatophyta</taxon>
        <taxon>Magnoliopsida</taxon>
        <taxon>Proteales</taxon>
        <taxon>Proteaceae</taxon>
        <taxon>Protea</taxon>
    </lineage>
</organism>
<keyword evidence="1" id="KW-0175">Coiled coil</keyword>
<accession>A0A9Q0QWZ1</accession>
<comment type="caution">
    <text evidence="3">The sequence shown here is derived from an EMBL/GenBank/DDBJ whole genome shotgun (WGS) entry which is preliminary data.</text>
</comment>
<gene>
    <name evidence="3" type="ORF">NE237_000209</name>
</gene>
<dbReference type="Proteomes" id="UP001141806">
    <property type="component" value="Unassembled WGS sequence"/>
</dbReference>
<evidence type="ECO:0000256" key="1">
    <source>
        <dbReference type="SAM" id="Coils"/>
    </source>
</evidence>
<feature type="region of interest" description="Disordered" evidence="2">
    <location>
        <begin position="1"/>
        <end position="23"/>
    </location>
</feature>
<evidence type="ECO:0000256" key="2">
    <source>
        <dbReference type="SAM" id="MobiDB-lite"/>
    </source>
</evidence>
<evidence type="ECO:0000313" key="4">
    <source>
        <dbReference type="Proteomes" id="UP001141806"/>
    </source>
</evidence>
<keyword evidence="4" id="KW-1185">Reference proteome</keyword>
<reference evidence="3" key="1">
    <citation type="journal article" date="2023" name="Plant J.">
        <title>The genome of the king protea, Protea cynaroides.</title>
        <authorList>
            <person name="Chang J."/>
            <person name="Duong T.A."/>
            <person name="Schoeman C."/>
            <person name="Ma X."/>
            <person name="Roodt D."/>
            <person name="Barker N."/>
            <person name="Li Z."/>
            <person name="Van de Peer Y."/>
            <person name="Mizrachi E."/>
        </authorList>
    </citation>
    <scope>NUCLEOTIDE SEQUENCE</scope>
    <source>
        <tissue evidence="3">Young leaves</tissue>
    </source>
</reference>
<proteinExistence type="predicted"/>
<feature type="coiled-coil region" evidence="1">
    <location>
        <begin position="89"/>
        <end position="133"/>
    </location>
</feature>
<name>A0A9Q0QWZ1_9MAGN</name>
<dbReference type="EMBL" id="JAMYWD010000003">
    <property type="protein sequence ID" value="KAJ4975103.1"/>
    <property type="molecule type" value="Genomic_DNA"/>
</dbReference>
<protein>
    <submittedName>
        <fullName evidence="3">Uncharacterized protein</fullName>
    </submittedName>
</protein>